<evidence type="ECO:0000256" key="1">
    <source>
        <dbReference type="ARBA" id="ARBA00004496"/>
    </source>
</evidence>
<reference evidence="6" key="1">
    <citation type="submission" date="2025-08" db="UniProtKB">
        <authorList>
            <consortium name="RefSeq"/>
        </authorList>
    </citation>
    <scope>IDENTIFICATION</scope>
</reference>
<evidence type="ECO:0000313" key="5">
    <source>
        <dbReference type="Proteomes" id="UP001515500"/>
    </source>
</evidence>
<evidence type="ECO:0000256" key="3">
    <source>
        <dbReference type="ARBA" id="ARBA00022490"/>
    </source>
</evidence>
<dbReference type="GeneID" id="120263684"/>
<dbReference type="Gene3D" id="3.40.30.10">
    <property type="entry name" value="Glutaredoxin"/>
    <property type="match status" value="1"/>
</dbReference>
<dbReference type="GO" id="GO:0005737">
    <property type="term" value="C:cytoplasm"/>
    <property type="evidence" value="ECO:0007669"/>
    <property type="project" value="UniProtKB-SubCell"/>
</dbReference>
<evidence type="ECO:0000256" key="4">
    <source>
        <dbReference type="ARBA" id="ARBA00023284"/>
    </source>
</evidence>
<name>A0AB40BJR5_DIOCR</name>
<organism evidence="5 6">
    <name type="scientific">Dioscorea cayennensis subsp. rotundata</name>
    <name type="common">White Guinea yam</name>
    <name type="synonym">Dioscorea rotundata</name>
    <dbReference type="NCBI Taxonomy" id="55577"/>
    <lineage>
        <taxon>Eukaryota</taxon>
        <taxon>Viridiplantae</taxon>
        <taxon>Streptophyta</taxon>
        <taxon>Embryophyta</taxon>
        <taxon>Tracheophyta</taxon>
        <taxon>Spermatophyta</taxon>
        <taxon>Magnoliopsida</taxon>
        <taxon>Liliopsida</taxon>
        <taxon>Dioscoreales</taxon>
        <taxon>Dioscoreaceae</taxon>
        <taxon>Dioscorea</taxon>
    </lineage>
</organism>
<dbReference type="SUPFAM" id="SSF52833">
    <property type="entry name" value="Thioredoxin-like"/>
    <property type="match status" value="1"/>
</dbReference>
<evidence type="ECO:0000256" key="2">
    <source>
        <dbReference type="ARBA" id="ARBA00007568"/>
    </source>
</evidence>
<sequence length="120" mass="13421">MEQFYMAAIKEEGLISIVKRSIVVIVGRRAYYMSYVAQRLLEGLKAYTTMYEVSEVFVARMTLIRNLGRILSEDDKTLVTPLFPVVFIGGKLVGGLDRLIAIHVTGKLIPMLKAAGAIWL</sequence>
<evidence type="ECO:0000313" key="6">
    <source>
        <dbReference type="RefSeq" id="XP_039127582.1"/>
    </source>
</evidence>
<dbReference type="InterPro" id="IPR036249">
    <property type="entry name" value="Thioredoxin-like_sf"/>
</dbReference>
<accession>A0AB40BJR5</accession>
<keyword evidence="4" id="KW-0676">Redox-active center</keyword>
<protein>
    <submittedName>
        <fullName evidence="6">Monothiol glutaredoxin-S3-like</fullName>
    </submittedName>
</protein>
<dbReference type="InterPro" id="IPR011905">
    <property type="entry name" value="GlrX-like_pln_2"/>
</dbReference>
<gene>
    <name evidence="6" type="primary">LOC120263684</name>
</gene>
<dbReference type="RefSeq" id="XP_039127582.1">
    <property type="nucleotide sequence ID" value="XM_039271648.1"/>
</dbReference>
<comment type="similarity">
    <text evidence="2">Belongs to the glutaredoxin family. CC-type subfamily.</text>
</comment>
<dbReference type="Proteomes" id="UP001515500">
    <property type="component" value="Chromosome 6"/>
</dbReference>
<proteinExistence type="inferred from homology"/>
<comment type="subcellular location">
    <subcellularLocation>
        <location evidence="1">Cytoplasm</location>
    </subcellularLocation>
</comment>
<dbReference type="PANTHER" id="PTHR10168">
    <property type="entry name" value="GLUTAREDOXIN"/>
    <property type="match status" value="1"/>
</dbReference>
<dbReference type="AlphaFoldDB" id="A0AB40BJR5"/>
<dbReference type="PROSITE" id="PS51354">
    <property type="entry name" value="GLUTAREDOXIN_2"/>
    <property type="match status" value="1"/>
</dbReference>
<keyword evidence="3" id="KW-0963">Cytoplasm</keyword>
<keyword evidence="5" id="KW-1185">Reference proteome</keyword>